<dbReference type="KEGG" id="mear:Mpt1_c03510"/>
<sequence>MEPKAYKISVAIPPEYKDRLMDAVNGSMQKIYPGYDRAFSISKTTGTWRSLEGSDPFIGKAGEISVEDELRIEFDIMAEDLKDVVLAIRKVHPYEEPAIDILPMVLWKDVIVL</sequence>
<dbReference type="Gene3D" id="3.30.70.120">
    <property type="match status" value="1"/>
</dbReference>
<dbReference type="OrthoDB" id="52944at2157"/>
<dbReference type="Proteomes" id="UP000030787">
    <property type="component" value="Chromosome"/>
</dbReference>
<gene>
    <name evidence="1" type="ORF">Mpt1_c03510</name>
</gene>
<keyword evidence="2" id="KW-1185">Reference proteome</keyword>
<name>A0A0A7LD67_9ARCH</name>
<protein>
    <submittedName>
        <fullName evidence="1">Uncharacterized protein</fullName>
    </submittedName>
</protein>
<dbReference type="SUPFAM" id="SSF102705">
    <property type="entry name" value="NIF3 (NGG1p interacting factor 3)-like"/>
    <property type="match status" value="1"/>
</dbReference>
<dbReference type="InterPro" id="IPR015867">
    <property type="entry name" value="N-reg_PII/ATP_PRibTrfase_C"/>
</dbReference>
<dbReference type="STRING" id="1577791.Mpt1_c03510"/>
<dbReference type="GeneID" id="24818022"/>
<dbReference type="PANTHER" id="PTHR41774:SF1">
    <property type="entry name" value="NGG1P INTERACTING FACTOR NIF3"/>
    <property type="match status" value="1"/>
</dbReference>
<accession>A0A0A7LD67</accession>
<dbReference type="AlphaFoldDB" id="A0A0A7LD67"/>
<organism evidence="1 2">
    <name type="scientific">Candidatus Methanoplasma termitum</name>
    <dbReference type="NCBI Taxonomy" id="1577791"/>
    <lineage>
        <taxon>Archaea</taxon>
        <taxon>Methanobacteriati</taxon>
        <taxon>Thermoplasmatota</taxon>
        <taxon>Thermoplasmata</taxon>
        <taxon>Methanomassiliicoccales</taxon>
        <taxon>Methanomassiliicoccaceae</taxon>
        <taxon>Candidatus Methanoplasma</taxon>
    </lineage>
</organism>
<dbReference type="HOGENOM" id="CLU_120084_3_1_2"/>
<reference evidence="1 2" key="1">
    <citation type="journal article" date="2014" name="Appl. Environ. Microbiol.">
        <title>Comparative Genome Analysis of 'Candidatus Methanoplasma termitum' Indicates a New Mode of Energy Metabolism in the Seventh Order of Methanogens.</title>
        <authorList>
            <person name="Lang K."/>
            <person name="Schuldes J."/>
            <person name="Klingl A."/>
            <person name="Poehlein A."/>
            <person name="Daniel R."/>
            <person name="Brune A."/>
        </authorList>
    </citation>
    <scope>NUCLEOTIDE SEQUENCE [LARGE SCALE GENOMIC DNA]</scope>
    <source>
        <strain evidence="2">Mpt1</strain>
    </source>
</reference>
<evidence type="ECO:0000313" key="2">
    <source>
        <dbReference type="Proteomes" id="UP000030787"/>
    </source>
</evidence>
<proteinExistence type="predicted"/>
<dbReference type="PANTHER" id="PTHR41774">
    <property type="match status" value="1"/>
</dbReference>
<dbReference type="EMBL" id="CP010070">
    <property type="protein sequence ID" value="AIZ56247.1"/>
    <property type="molecule type" value="Genomic_DNA"/>
</dbReference>
<dbReference type="RefSeq" id="WP_048111582.1">
    <property type="nucleotide sequence ID" value="NZ_CP010070.1"/>
</dbReference>
<evidence type="ECO:0000313" key="1">
    <source>
        <dbReference type="EMBL" id="AIZ56247.1"/>
    </source>
</evidence>
<dbReference type="InterPro" id="IPR036069">
    <property type="entry name" value="DUF34/NIF3_sf"/>
</dbReference>